<evidence type="ECO:0000256" key="1">
    <source>
        <dbReference type="ARBA" id="ARBA00010364"/>
    </source>
</evidence>
<dbReference type="PANTHER" id="PTHR13420:SF7">
    <property type="entry name" value="UPF0235 PROTEIN C15ORF40"/>
    <property type="match status" value="1"/>
</dbReference>
<evidence type="ECO:0000313" key="4">
    <source>
        <dbReference type="Proteomes" id="UP000318017"/>
    </source>
</evidence>
<dbReference type="NCBIfam" id="TIGR00251">
    <property type="entry name" value="DUF167 family protein"/>
    <property type="match status" value="1"/>
</dbReference>
<organism evidence="3 4">
    <name type="scientific">Aureliella helgolandensis</name>
    <dbReference type="NCBI Taxonomy" id="2527968"/>
    <lineage>
        <taxon>Bacteria</taxon>
        <taxon>Pseudomonadati</taxon>
        <taxon>Planctomycetota</taxon>
        <taxon>Planctomycetia</taxon>
        <taxon>Pirellulales</taxon>
        <taxon>Pirellulaceae</taxon>
        <taxon>Aureliella</taxon>
    </lineage>
</organism>
<dbReference type="EMBL" id="CP036298">
    <property type="protein sequence ID" value="QDV22741.1"/>
    <property type="molecule type" value="Genomic_DNA"/>
</dbReference>
<keyword evidence="4" id="KW-1185">Reference proteome</keyword>
<protein>
    <recommendedName>
        <fullName evidence="2">UPF0235 protein Q31a_10270</fullName>
    </recommendedName>
</protein>
<comment type="similarity">
    <text evidence="1 2">Belongs to the UPF0235 family.</text>
</comment>
<dbReference type="KEGG" id="ahel:Q31a_10270"/>
<sequence length="98" mass="10413">MLEIQENEDGVVISVRAQAGARRNGIAGVHAGMLKIAVTQVPENGKANQAIATLLAKELKVSKSSVQLLSGATNSHKRFAIQGVDRNRLQDLLDAHSS</sequence>
<dbReference type="Proteomes" id="UP000318017">
    <property type="component" value="Chromosome"/>
</dbReference>
<dbReference type="PANTHER" id="PTHR13420">
    <property type="entry name" value="UPF0235 PROTEIN C15ORF40"/>
    <property type="match status" value="1"/>
</dbReference>
<reference evidence="3 4" key="1">
    <citation type="submission" date="2019-02" db="EMBL/GenBank/DDBJ databases">
        <title>Deep-cultivation of Planctomycetes and their phenomic and genomic characterization uncovers novel biology.</title>
        <authorList>
            <person name="Wiegand S."/>
            <person name="Jogler M."/>
            <person name="Boedeker C."/>
            <person name="Pinto D."/>
            <person name="Vollmers J."/>
            <person name="Rivas-Marin E."/>
            <person name="Kohn T."/>
            <person name="Peeters S.H."/>
            <person name="Heuer A."/>
            <person name="Rast P."/>
            <person name="Oberbeckmann S."/>
            <person name="Bunk B."/>
            <person name="Jeske O."/>
            <person name="Meyerdierks A."/>
            <person name="Storesund J.E."/>
            <person name="Kallscheuer N."/>
            <person name="Luecker S."/>
            <person name="Lage O.M."/>
            <person name="Pohl T."/>
            <person name="Merkel B.J."/>
            <person name="Hornburger P."/>
            <person name="Mueller R.-W."/>
            <person name="Bruemmer F."/>
            <person name="Labrenz M."/>
            <person name="Spormann A.M."/>
            <person name="Op den Camp H."/>
            <person name="Overmann J."/>
            <person name="Amann R."/>
            <person name="Jetten M.S.M."/>
            <person name="Mascher T."/>
            <person name="Medema M.H."/>
            <person name="Devos D.P."/>
            <person name="Kaster A.-K."/>
            <person name="Ovreas L."/>
            <person name="Rohde M."/>
            <person name="Galperin M.Y."/>
            <person name="Jogler C."/>
        </authorList>
    </citation>
    <scope>NUCLEOTIDE SEQUENCE [LARGE SCALE GENOMIC DNA]</scope>
    <source>
        <strain evidence="3 4">Q31a</strain>
    </source>
</reference>
<dbReference type="Pfam" id="PF02594">
    <property type="entry name" value="DUF167"/>
    <property type="match status" value="1"/>
</dbReference>
<dbReference type="AlphaFoldDB" id="A0A518G2C2"/>
<dbReference type="InterPro" id="IPR036591">
    <property type="entry name" value="YggU-like_sf"/>
</dbReference>
<proteinExistence type="inferred from homology"/>
<gene>
    <name evidence="3" type="ORF">Q31a_10270</name>
</gene>
<accession>A0A518G2C2</accession>
<dbReference type="HAMAP" id="MF_00634">
    <property type="entry name" value="UPF0235"/>
    <property type="match status" value="1"/>
</dbReference>
<dbReference type="RefSeq" id="WP_145074754.1">
    <property type="nucleotide sequence ID" value="NZ_CP036298.1"/>
</dbReference>
<evidence type="ECO:0000313" key="3">
    <source>
        <dbReference type="EMBL" id="QDV22741.1"/>
    </source>
</evidence>
<dbReference type="InterPro" id="IPR003746">
    <property type="entry name" value="DUF167"/>
</dbReference>
<dbReference type="GO" id="GO:0005737">
    <property type="term" value="C:cytoplasm"/>
    <property type="evidence" value="ECO:0007669"/>
    <property type="project" value="TreeGrafter"/>
</dbReference>
<dbReference type="SMART" id="SM01152">
    <property type="entry name" value="DUF167"/>
    <property type="match status" value="1"/>
</dbReference>
<dbReference type="Gene3D" id="3.30.1200.10">
    <property type="entry name" value="YggU-like"/>
    <property type="match status" value="1"/>
</dbReference>
<name>A0A518G2C2_9BACT</name>
<dbReference type="SUPFAM" id="SSF69786">
    <property type="entry name" value="YggU-like"/>
    <property type="match status" value="1"/>
</dbReference>
<dbReference type="OrthoDB" id="290224at2"/>
<evidence type="ECO:0000256" key="2">
    <source>
        <dbReference type="HAMAP-Rule" id="MF_00634"/>
    </source>
</evidence>